<feature type="domain" description="ABC transporter" evidence="7">
    <location>
        <begin position="328"/>
        <end position="542"/>
    </location>
</feature>
<keyword evidence="9" id="KW-1185">Reference proteome</keyword>
<dbReference type="STRING" id="29524.SAMN02745171_00737"/>
<accession>A0A1T4MDY3</accession>
<feature type="domain" description="ABC transporter" evidence="7">
    <location>
        <begin position="2"/>
        <end position="260"/>
    </location>
</feature>
<dbReference type="CDD" id="cd03221">
    <property type="entry name" value="ABCF_EF-3"/>
    <property type="match status" value="2"/>
</dbReference>
<dbReference type="PROSITE" id="PS50893">
    <property type="entry name" value="ABC_TRANSPORTER_2"/>
    <property type="match status" value="2"/>
</dbReference>
<gene>
    <name evidence="8" type="ORF">SAMN02745171_00737</name>
</gene>
<keyword evidence="2" id="KW-0547">Nucleotide-binding</keyword>
<dbReference type="Proteomes" id="UP000190121">
    <property type="component" value="Unassembled WGS sequence"/>
</dbReference>
<comment type="similarity">
    <text evidence="4">Belongs to the ABC transporter superfamily. ABCF family. YbiT subfamily.</text>
</comment>
<dbReference type="RefSeq" id="WP_078736684.1">
    <property type="nucleotide sequence ID" value="NZ_FUXE01000006.1"/>
</dbReference>
<evidence type="ECO:0000256" key="1">
    <source>
        <dbReference type="ARBA" id="ARBA00022737"/>
    </source>
</evidence>
<dbReference type="GO" id="GO:0016887">
    <property type="term" value="F:ATP hydrolysis activity"/>
    <property type="evidence" value="ECO:0007669"/>
    <property type="project" value="InterPro"/>
</dbReference>
<dbReference type="OrthoDB" id="1521973at2"/>
<evidence type="ECO:0000256" key="3">
    <source>
        <dbReference type="ARBA" id="ARBA00022840"/>
    </source>
</evidence>
<dbReference type="InterPro" id="IPR003439">
    <property type="entry name" value="ABC_transporter-like_ATP-bd"/>
</dbReference>
<dbReference type="AlphaFoldDB" id="A0A1T4MDY3"/>
<keyword evidence="1" id="KW-0677">Repeat</keyword>
<sequence length="639" mass="72828">MIAVNHLTVDFGKQLLFDDVTFVVSAKERVALVGKNGAGKSTLLKLIAGKEEPTSGSIARQKDLTIGYLPQVMSLVDECSVIEETEKVFASLQDLKREVDLLAQEMEQRTDFDSDAYKELIERFSHQNEKLLLLGQGNYRAEVERTLLGLGFERSDFERPTREFSGGWRMRIELAKILLQRPDLLLLDEPTNHLDIESIEWLEQFIKTSGVTLLLVSHDRAFLDATTTRTIEIELGRIYDYKTNYSHYVTLRHERLEQQRRAYENQAKKIEETEAFIERFRYKATKSIQVQSRIKQLEKIDRIELDILDESAMHFRFPPAERSGDFPLIIEQLAKSYGEHRVFSEVDMTLRRGDKVAFVGKNGAGKSTLVKCIMGQIADYTGQLKIGHNIRIAYFSQNRAQELDPQLTIRDTVDRAAIGPVREKINNLLGAFMFGGELADKPVSVLSGGERARLAILILLLEPANLLILDEPTNHLDMRSKDVLKEAIKTFEGTVIVVSHDRDFLDGLVDQVFEFSHGRVIPHLGGIYDYLQKRRLESLAQLEAKTEPALKTAKENGNSSKESYQEQKEKARQQRNLERAAEKAEAKVAELEGELKEIEQALSQSGATSDNNLFARYDTLQKALQEAMDEWEELMMLME</sequence>
<dbReference type="Pfam" id="PF00005">
    <property type="entry name" value="ABC_tran"/>
    <property type="match status" value="2"/>
</dbReference>
<dbReference type="EMBL" id="FUXE01000006">
    <property type="protein sequence ID" value="SJZ65280.1"/>
    <property type="molecule type" value="Genomic_DNA"/>
</dbReference>
<dbReference type="PANTHER" id="PTHR42855:SF2">
    <property type="entry name" value="DRUG RESISTANCE ABC TRANSPORTER,ATP-BINDING PROTEIN"/>
    <property type="match status" value="1"/>
</dbReference>
<feature type="compositionally biased region" description="Basic and acidic residues" evidence="6">
    <location>
        <begin position="563"/>
        <end position="581"/>
    </location>
</feature>
<feature type="region of interest" description="Disordered" evidence="6">
    <location>
        <begin position="547"/>
        <end position="581"/>
    </location>
</feature>
<dbReference type="FunFam" id="3.40.50.300:FF:000070">
    <property type="entry name" value="Putative ABC transporter ATP-binding component"/>
    <property type="match status" value="1"/>
</dbReference>
<evidence type="ECO:0000256" key="5">
    <source>
        <dbReference type="ARBA" id="ARBA00074044"/>
    </source>
</evidence>
<dbReference type="InterPro" id="IPR051309">
    <property type="entry name" value="ABCF_ATPase"/>
</dbReference>
<dbReference type="InterPro" id="IPR017871">
    <property type="entry name" value="ABC_transporter-like_CS"/>
</dbReference>
<dbReference type="InterPro" id="IPR003593">
    <property type="entry name" value="AAA+_ATPase"/>
</dbReference>
<dbReference type="InterPro" id="IPR037118">
    <property type="entry name" value="Val-tRNA_synth_C_sf"/>
</dbReference>
<evidence type="ECO:0000256" key="2">
    <source>
        <dbReference type="ARBA" id="ARBA00022741"/>
    </source>
</evidence>
<evidence type="ECO:0000313" key="9">
    <source>
        <dbReference type="Proteomes" id="UP000190121"/>
    </source>
</evidence>
<organism evidence="8 9">
    <name type="scientific">Porphyromonas circumdentaria</name>
    <dbReference type="NCBI Taxonomy" id="29524"/>
    <lineage>
        <taxon>Bacteria</taxon>
        <taxon>Pseudomonadati</taxon>
        <taxon>Bacteroidota</taxon>
        <taxon>Bacteroidia</taxon>
        <taxon>Bacteroidales</taxon>
        <taxon>Porphyromonadaceae</taxon>
        <taxon>Porphyromonas</taxon>
    </lineage>
</organism>
<name>A0A1T4MDY3_9PORP</name>
<evidence type="ECO:0000256" key="6">
    <source>
        <dbReference type="SAM" id="MobiDB-lite"/>
    </source>
</evidence>
<dbReference type="GO" id="GO:0005524">
    <property type="term" value="F:ATP binding"/>
    <property type="evidence" value="ECO:0007669"/>
    <property type="project" value="UniProtKB-KW"/>
</dbReference>
<dbReference type="Pfam" id="PF12848">
    <property type="entry name" value="ABC_tran_Xtn"/>
    <property type="match status" value="1"/>
</dbReference>
<evidence type="ECO:0000256" key="4">
    <source>
        <dbReference type="ARBA" id="ARBA00061551"/>
    </source>
</evidence>
<dbReference type="InterPro" id="IPR027417">
    <property type="entry name" value="P-loop_NTPase"/>
</dbReference>
<keyword evidence="3 8" id="KW-0067">ATP-binding</keyword>
<dbReference type="PROSITE" id="PS00211">
    <property type="entry name" value="ABC_TRANSPORTER_1"/>
    <property type="match status" value="2"/>
</dbReference>
<protein>
    <recommendedName>
        <fullName evidence="5">Probable ATP-binding protein YbiT</fullName>
    </recommendedName>
</protein>
<dbReference type="FunFam" id="3.40.50.300:FF:000011">
    <property type="entry name" value="Putative ABC transporter ATP-binding component"/>
    <property type="match status" value="1"/>
</dbReference>
<evidence type="ECO:0000259" key="7">
    <source>
        <dbReference type="PROSITE" id="PS50893"/>
    </source>
</evidence>
<dbReference type="Gene3D" id="3.40.50.300">
    <property type="entry name" value="P-loop containing nucleotide triphosphate hydrolases"/>
    <property type="match status" value="2"/>
</dbReference>
<evidence type="ECO:0000313" key="8">
    <source>
        <dbReference type="EMBL" id="SJZ65280.1"/>
    </source>
</evidence>
<dbReference type="Gene3D" id="1.10.287.380">
    <property type="entry name" value="Valyl-tRNA synthetase, C-terminal domain"/>
    <property type="match status" value="1"/>
</dbReference>
<proteinExistence type="inferred from homology"/>
<dbReference type="SMART" id="SM00382">
    <property type="entry name" value="AAA"/>
    <property type="match status" value="2"/>
</dbReference>
<dbReference type="SUPFAM" id="SSF52540">
    <property type="entry name" value="P-loop containing nucleoside triphosphate hydrolases"/>
    <property type="match status" value="2"/>
</dbReference>
<reference evidence="9" key="1">
    <citation type="submission" date="2017-02" db="EMBL/GenBank/DDBJ databases">
        <authorList>
            <person name="Varghese N."/>
            <person name="Submissions S."/>
        </authorList>
    </citation>
    <scope>NUCLEOTIDE SEQUENCE [LARGE SCALE GENOMIC DNA]</scope>
    <source>
        <strain evidence="9">ATCC 51356</strain>
    </source>
</reference>
<dbReference type="PANTHER" id="PTHR42855">
    <property type="entry name" value="ABC TRANSPORTER ATP-BINDING SUBUNIT"/>
    <property type="match status" value="1"/>
</dbReference>
<dbReference type="InterPro" id="IPR032781">
    <property type="entry name" value="ABC_tran_Xtn"/>
</dbReference>